<dbReference type="PANTHER" id="PTHR22593">
    <property type="entry name" value="TRANSMEMBRANE PROTEIN 18"/>
    <property type="match status" value="1"/>
</dbReference>
<sequence length="156" mass="17690">MHPGEIEVNEITGIWSFLMSIDWKDPWLIGLILVHVLTTSTALLTRNCTNFQVFLFLVLLSFVYFSESINEYAAANWKTFSKQQYFDNNGLFISTVFSIPILLNCMLLIGTWLYSSTQIMVTLKTAQLKERARRENSAATTAPITPSAAAKNLKEE</sequence>
<comment type="subcellular location">
    <subcellularLocation>
        <location evidence="2">Endomembrane system</location>
        <topology evidence="2">Multi-pass membrane protein</topology>
    </subcellularLocation>
    <subcellularLocation>
        <location evidence="1">Nucleus membrane</location>
    </subcellularLocation>
</comment>
<evidence type="ECO:0000256" key="3">
    <source>
        <dbReference type="ARBA" id="ARBA00009971"/>
    </source>
</evidence>
<reference evidence="13 14" key="1">
    <citation type="journal article" date="2019" name="J. Hered.">
        <title>An Improved Genome Assembly for Drosophila navojoa, the Basal Species in the mojavensis Cluster.</title>
        <authorList>
            <person name="Vanderlinde T."/>
            <person name="Dupim E.G."/>
            <person name="Nazario-Yepiz N.O."/>
            <person name="Carvalho A.B."/>
        </authorList>
    </citation>
    <scope>NUCLEOTIDE SEQUENCE [LARGE SCALE GENOMIC DNA]</scope>
    <source>
        <strain evidence="13">Navoj_Jal97</strain>
        <tissue evidence="13">Whole organism</tissue>
    </source>
</reference>
<dbReference type="EMBL" id="LSRL02000013">
    <property type="protein sequence ID" value="TDG50760.1"/>
    <property type="molecule type" value="Genomic_DNA"/>
</dbReference>
<dbReference type="GO" id="GO:0031965">
    <property type="term" value="C:nuclear membrane"/>
    <property type="evidence" value="ECO:0007669"/>
    <property type="project" value="UniProtKB-SubCell"/>
</dbReference>
<evidence type="ECO:0000313" key="13">
    <source>
        <dbReference type="EMBL" id="TDG50760.1"/>
    </source>
</evidence>
<evidence type="ECO:0000256" key="11">
    <source>
        <dbReference type="SAM" id="MobiDB-lite"/>
    </source>
</evidence>
<gene>
    <name evidence="13" type="ORF">AWZ03_002749</name>
</gene>
<evidence type="ECO:0000256" key="6">
    <source>
        <dbReference type="ARBA" id="ARBA00022989"/>
    </source>
</evidence>
<dbReference type="Proteomes" id="UP000295192">
    <property type="component" value="Unassembled WGS sequence"/>
</dbReference>
<evidence type="ECO:0000256" key="2">
    <source>
        <dbReference type="ARBA" id="ARBA00004127"/>
    </source>
</evidence>
<keyword evidence="5 12" id="KW-0812">Transmembrane</keyword>
<feature type="transmembrane region" description="Helical" evidence="12">
    <location>
        <begin position="51"/>
        <end position="70"/>
    </location>
</feature>
<feature type="compositionally biased region" description="Low complexity" evidence="11">
    <location>
        <begin position="137"/>
        <end position="150"/>
    </location>
</feature>
<evidence type="ECO:0000256" key="9">
    <source>
        <dbReference type="ARBA" id="ARBA00023136"/>
    </source>
</evidence>
<feature type="transmembrane region" description="Helical" evidence="12">
    <location>
        <begin position="27"/>
        <end position="44"/>
    </location>
</feature>
<evidence type="ECO:0000256" key="12">
    <source>
        <dbReference type="SAM" id="Phobius"/>
    </source>
</evidence>
<proteinExistence type="inferred from homology"/>
<dbReference type="OrthoDB" id="411535at2759"/>
<keyword evidence="8" id="KW-0238">DNA-binding</keyword>
<keyword evidence="9 12" id="KW-0472">Membrane</keyword>
<dbReference type="KEGG" id="dnv:108653827"/>
<evidence type="ECO:0000256" key="8">
    <source>
        <dbReference type="ARBA" id="ARBA00023125"/>
    </source>
</evidence>
<dbReference type="AlphaFoldDB" id="A0A484BRR3"/>
<evidence type="ECO:0000256" key="10">
    <source>
        <dbReference type="ARBA" id="ARBA00023242"/>
    </source>
</evidence>
<feature type="transmembrane region" description="Helical" evidence="12">
    <location>
        <begin position="90"/>
        <end position="114"/>
    </location>
</feature>
<evidence type="ECO:0000256" key="5">
    <source>
        <dbReference type="ARBA" id="ARBA00022692"/>
    </source>
</evidence>
<dbReference type="GO" id="GO:0003677">
    <property type="term" value="F:DNA binding"/>
    <property type="evidence" value="ECO:0007669"/>
    <property type="project" value="UniProtKB-KW"/>
</dbReference>
<dbReference type="InterPro" id="IPR026721">
    <property type="entry name" value="TMEM18"/>
</dbReference>
<dbReference type="PANTHER" id="PTHR22593:SF2">
    <property type="entry name" value="TRANSMEMBRANE PROTEIN 18"/>
    <property type="match status" value="1"/>
</dbReference>
<feature type="region of interest" description="Disordered" evidence="11">
    <location>
        <begin position="134"/>
        <end position="156"/>
    </location>
</feature>
<keyword evidence="14" id="KW-1185">Reference proteome</keyword>
<name>A0A484BRR3_DRONA</name>
<organism evidence="13 14">
    <name type="scientific">Drosophila navojoa</name>
    <name type="common">Fruit fly</name>
    <dbReference type="NCBI Taxonomy" id="7232"/>
    <lineage>
        <taxon>Eukaryota</taxon>
        <taxon>Metazoa</taxon>
        <taxon>Ecdysozoa</taxon>
        <taxon>Arthropoda</taxon>
        <taxon>Hexapoda</taxon>
        <taxon>Insecta</taxon>
        <taxon>Pterygota</taxon>
        <taxon>Neoptera</taxon>
        <taxon>Endopterygota</taxon>
        <taxon>Diptera</taxon>
        <taxon>Brachycera</taxon>
        <taxon>Muscomorpha</taxon>
        <taxon>Ephydroidea</taxon>
        <taxon>Drosophilidae</taxon>
        <taxon>Drosophila</taxon>
    </lineage>
</organism>
<dbReference type="OMA" id="TFSKQQY"/>
<protein>
    <recommendedName>
        <fullName evidence="4">Transmembrane protein 18</fullName>
    </recommendedName>
</protein>
<dbReference type="STRING" id="7232.A0A484BRR3"/>
<keyword evidence="10" id="KW-0539">Nucleus</keyword>
<evidence type="ECO:0000256" key="1">
    <source>
        <dbReference type="ARBA" id="ARBA00004126"/>
    </source>
</evidence>
<evidence type="ECO:0000313" key="14">
    <source>
        <dbReference type="Proteomes" id="UP000295192"/>
    </source>
</evidence>
<keyword evidence="6 12" id="KW-1133">Transmembrane helix</keyword>
<evidence type="ECO:0000256" key="4">
    <source>
        <dbReference type="ARBA" id="ARBA00014253"/>
    </source>
</evidence>
<keyword evidence="7" id="KW-0175">Coiled coil</keyword>
<dbReference type="Pfam" id="PF14770">
    <property type="entry name" value="TMEM18"/>
    <property type="match status" value="1"/>
</dbReference>
<accession>A0A484BRR3</accession>
<comment type="caution">
    <text evidence="13">The sequence shown here is derived from an EMBL/GenBank/DDBJ whole genome shotgun (WGS) entry which is preliminary data.</text>
</comment>
<evidence type="ECO:0000256" key="7">
    <source>
        <dbReference type="ARBA" id="ARBA00023054"/>
    </source>
</evidence>
<comment type="similarity">
    <text evidence="3">Belongs to the TMEM18 family.</text>
</comment>